<organism evidence="11 12">
    <name type="scientific">Amaricoccus macauensis</name>
    <dbReference type="NCBI Taxonomy" id="57001"/>
    <lineage>
        <taxon>Bacteria</taxon>
        <taxon>Pseudomonadati</taxon>
        <taxon>Pseudomonadota</taxon>
        <taxon>Alphaproteobacteria</taxon>
        <taxon>Rhodobacterales</taxon>
        <taxon>Paracoccaceae</taxon>
        <taxon>Amaricoccus</taxon>
    </lineage>
</organism>
<evidence type="ECO:0000256" key="8">
    <source>
        <dbReference type="ARBA" id="ARBA00023136"/>
    </source>
</evidence>
<dbReference type="PANTHER" id="PTHR33162:SF1">
    <property type="entry name" value="SEC-INDEPENDENT PROTEIN TRANSLOCASE PROTEIN TATA, CHLOROPLASTIC"/>
    <property type="match status" value="1"/>
</dbReference>
<dbReference type="NCBIfam" id="TIGR01410">
    <property type="entry name" value="tatB"/>
    <property type="match status" value="1"/>
</dbReference>
<proteinExistence type="inferred from homology"/>
<comment type="subcellular location">
    <subcellularLocation>
        <location evidence="9">Cell membrane</location>
        <topology evidence="9">Single-pass membrane protein</topology>
    </subcellularLocation>
    <subcellularLocation>
        <location evidence="1">Membrane</location>
        <topology evidence="1">Single-pass membrane protein</topology>
    </subcellularLocation>
</comment>
<keyword evidence="4 9" id="KW-0812">Transmembrane</keyword>
<dbReference type="PANTHER" id="PTHR33162">
    <property type="entry name" value="SEC-INDEPENDENT PROTEIN TRANSLOCASE PROTEIN TATA, CHLOROPLASTIC"/>
    <property type="match status" value="1"/>
</dbReference>
<dbReference type="AlphaFoldDB" id="A0A840SWC7"/>
<dbReference type="GO" id="GO:0008320">
    <property type="term" value="F:protein transmembrane transporter activity"/>
    <property type="evidence" value="ECO:0007669"/>
    <property type="project" value="UniProtKB-UniRule"/>
</dbReference>
<dbReference type="RefSeq" id="WP_184154372.1">
    <property type="nucleotide sequence ID" value="NZ_JACHFM010000005.1"/>
</dbReference>
<keyword evidence="2 9" id="KW-0813">Transport</keyword>
<dbReference type="Proteomes" id="UP000549457">
    <property type="component" value="Unassembled WGS sequence"/>
</dbReference>
<keyword evidence="6 9" id="KW-1133">Transmembrane helix</keyword>
<reference evidence="11 12" key="1">
    <citation type="submission" date="2020-08" db="EMBL/GenBank/DDBJ databases">
        <title>Genomic Encyclopedia of Type Strains, Phase IV (KMG-IV): sequencing the most valuable type-strain genomes for metagenomic binning, comparative biology and taxonomic classification.</title>
        <authorList>
            <person name="Goeker M."/>
        </authorList>
    </citation>
    <scope>NUCLEOTIDE SEQUENCE [LARGE SCALE GENOMIC DNA]</scope>
    <source>
        <strain evidence="11 12">DSM 101730</strain>
    </source>
</reference>
<comment type="function">
    <text evidence="9">Part of the twin-arginine translocation (Tat) system that transports large folded proteins containing a characteristic twin-arginine motif in their signal peptide across membranes. Together with TatC, TatB is part of a receptor directly interacting with Tat signal peptides. TatB may form an oligomeric binding site that transiently accommodates folded Tat precursor proteins before their translocation.</text>
</comment>
<comment type="caution">
    <text evidence="11">The sequence shown here is derived from an EMBL/GenBank/DDBJ whole genome shotgun (WGS) entry which is preliminary data.</text>
</comment>
<keyword evidence="5 9" id="KW-0653">Protein transport</keyword>
<evidence type="ECO:0000256" key="5">
    <source>
        <dbReference type="ARBA" id="ARBA00022927"/>
    </source>
</evidence>
<evidence type="ECO:0000256" key="10">
    <source>
        <dbReference type="SAM" id="MobiDB-lite"/>
    </source>
</evidence>
<dbReference type="GO" id="GO:0043953">
    <property type="term" value="P:protein transport by the Tat complex"/>
    <property type="evidence" value="ECO:0007669"/>
    <property type="project" value="UniProtKB-UniRule"/>
</dbReference>
<evidence type="ECO:0000256" key="4">
    <source>
        <dbReference type="ARBA" id="ARBA00022692"/>
    </source>
</evidence>
<evidence type="ECO:0000313" key="12">
    <source>
        <dbReference type="Proteomes" id="UP000549457"/>
    </source>
</evidence>
<keyword evidence="8 9" id="KW-0472">Membrane</keyword>
<keyword evidence="3 9" id="KW-1003">Cell membrane</keyword>
<dbReference type="Gene3D" id="1.20.5.3310">
    <property type="match status" value="1"/>
</dbReference>
<dbReference type="HAMAP" id="MF_00237">
    <property type="entry name" value="TatB"/>
    <property type="match status" value="1"/>
</dbReference>
<dbReference type="InterPro" id="IPR003369">
    <property type="entry name" value="TatA/B/E"/>
</dbReference>
<feature type="compositionally biased region" description="Low complexity" evidence="10">
    <location>
        <begin position="119"/>
        <end position="152"/>
    </location>
</feature>
<feature type="compositionally biased region" description="Low complexity" evidence="10">
    <location>
        <begin position="103"/>
        <end position="112"/>
    </location>
</feature>
<dbReference type="InterPro" id="IPR018448">
    <property type="entry name" value="TatB"/>
</dbReference>
<evidence type="ECO:0000256" key="7">
    <source>
        <dbReference type="ARBA" id="ARBA00023010"/>
    </source>
</evidence>
<dbReference type="Pfam" id="PF02416">
    <property type="entry name" value="TatA_B_E"/>
    <property type="match status" value="1"/>
</dbReference>
<feature type="region of interest" description="Disordered" evidence="10">
    <location>
        <begin position="94"/>
        <end position="160"/>
    </location>
</feature>
<dbReference type="PRINTS" id="PR01506">
    <property type="entry name" value="TATBPROTEIN"/>
</dbReference>
<evidence type="ECO:0000256" key="3">
    <source>
        <dbReference type="ARBA" id="ARBA00022475"/>
    </source>
</evidence>
<sequence>MFDIGWGELFLIGVVALVVVGPKDLPALFRTIGNFTGKARGMAREFQRSLEQAANESGMSEVTKSLRSIDDTLNSATESARKFATQPVRSVILPKDGEAVAKPHTPATGATPAAPPTEPAAQSVPAQSAPMPEAVRAPLAGADAADASTAAADESRAARG</sequence>
<gene>
    <name evidence="9" type="primary">tatB</name>
    <name evidence="11" type="ORF">HNP73_004077</name>
</gene>
<keyword evidence="7 9" id="KW-0811">Translocation</keyword>
<evidence type="ECO:0000256" key="6">
    <source>
        <dbReference type="ARBA" id="ARBA00022989"/>
    </source>
</evidence>
<dbReference type="GO" id="GO:0033281">
    <property type="term" value="C:TAT protein transport complex"/>
    <property type="evidence" value="ECO:0007669"/>
    <property type="project" value="UniProtKB-UniRule"/>
</dbReference>
<dbReference type="EMBL" id="JACHFM010000005">
    <property type="protein sequence ID" value="MBB5224116.1"/>
    <property type="molecule type" value="Genomic_DNA"/>
</dbReference>
<accession>A0A840SWC7</accession>
<evidence type="ECO:0000256" key="1">
    <source>
        <dbReference type="ARBA" id="ARBA00004167"/>
    </source>
</evidence>
<evidence type="ECO:0000256" key="2">
    <source>
        <dbReference type="ARBA" id="ARBA00022448"/>
    </source>
</evidence>
<evidence type="ECO:0000256" key="9">
    <source>
        <dbReference type="HAMAP-Rule" id="MF_00237"/>
    </source>
</evidence>
<keyword evidence="12" id="KW-1185">Reference proteome</keyword>
<comment type="similarity">
    <text evidence="9">Belongs to the TatB family.</text>
</comment>
<protein>
    <recommendedName>
        <fullName evidence="9">Sec-independent protein translocase protein TatB</fullName>
    </recommendedName>
</protein>
<evidence type="ECO:0000313" key="11">
    <source>
        <dbReference type="EMBL" id="MBB5224116.1"/>
    </source>
</evidence>
<comment type="subunit">
    <text evidence="9">The Tat system comprises two distinct complexes: a TatABC complex, containing multiple copies of TatA, TatB and TatC subunits, and a separate TatA complex, containing only TatA subunits. Substrates initially bind to the TatABC complex, which probably triggers association of the separate TatA complex to form the active translocon.</text>
</comment>
<name>A0A840SWC7_9RHOB</name>